<evidence type="ECO:0000313" key="6">
    <source>
        <dbReference type="Proteomes" id="UP000554482"/>
    </source>
</evidence>
<dbReference type="EMBL" id="JABWDY010001270">
    <property type="protein sequence ID" value="KAF5207552.1"/>
    <property type="molecule type" value="Genomic_DNA"/>
</dbReference>
<evidence type="ECO:0000313" key="5">
    <source>
        <dbReference type="EMBL" id="KAF5207552.1"/>
    </source>
</evidence>
<keyword evidence="6" id="KW-1185">Reference proteome</keyword>
<dbReference type="AlphaFoldDB" id="A0A7J6XG88"/>
<keyword evidence="2" id="KW-0539">Nucleus</keyword>
<dbReference type="PANTHER" id="PTHR15111">
    <property type="entry name" value="RNA POLYMERASE II SUBUNIT 5-MEDIATING PROTEIN NNX3"/>
    <property type="match status" value="1"/>
</dbReference>
<evidence type="ECO:0000256" key="3">
    <source>
        <dbReference type="ARBA" id="ARBA00038295"/>
    </source>
</evidence>
<dbReference type="InterPro" id="IPR009053">
    <property type="entry name" value="Prefoldin"/>
</dbReference>
<feature type="compositionally biased region" description="Basic and acidic residues" evidence="4">
    <location>
        <begin position="239"/>
        <end position="255"/>
    </location>
</feature>
<dbReference type="Pfam" id="PF02996">
    <property type="entry name" value="Prefoldin"/>
    <property type="match status" value="1"/>
</dbReference>
<dbReference type="GO" id="GO:0005634">
    <property type="term" value="C:nucleus"/>
    <property type="evidence" value="ECO:0007669"/>
    <property type="project" value="UniProtKB-SubCell"/>
</dbReference>
<proteinExistence type="inferred from homology"/>
<dbReference type="GO" id="GO:0003714">
    <property type="term" value="F:transcription corepressor activity"/>
    <property type="evidence" value="ECO:0007669"/>
    <property type="project" value="TreeGrafter"/>
</dbReference>
<evidence type="ECO:0000256" key="4">
    <source>
        <dbReference type="SAM" id="MobiDB-lite"/>
    </source>
</evidence>
<dbReference type="GO" id="GO:0019212">
    <property type="term" value="F:phosphatase inhibitor activity"/>
    <property type="evidence" value="ECO:0007669"/>
    <property type="project" value="TreeGrafter"/>
</dbReference>
<accession>A0A7J6XG88</accession>
<evidence type="ECO:0000256" key="1">
    <source>
        <dbReference type="ARBA" id="ARBA00004123"/>
    </source>
</evidence>
<dbReference type="GO" id="GO:0009409">
    <property type="term" value="P:response to cold"/>
    <property type="evidence" value="ECO:0007669"/>
    <property type="project" value="UniProtKB-ARBA"/>
</dbReference>
<comment type="similarity">
    <text evidence="3">Belongs to the RNA polymerase II subunit 5-mediating protein family.</text>
</comment>
<dbReference type="GO" id="GO:0000122">
    <property type="term" value="P:negative regulation of transcription by RNA polymerase II"/>
    <property type="evidence" value="ECO:0007669"/>
    <property type="project" value="TreeGrafter"/>
</dbReference>
<dbReference type="SUPFAM" id="SSF46579">
    <property type="entry name" value="Prefoldin"/>
    <property type="match status" value="1"/>
</dbReference>
<dbReference type="PANTHER" id="PTHR15111:SF0">
    <property type="entry name" value="UNCONVENTIONAL PREFOLDIN RPB5 INTERACTOR 1"/>
    <property type="match status" value="1"/>
</dbReference>
<dbReference type="InterPro" id="IPR052255">
    <property type="entry name" value="RNA_pol_II_subunit5-mediator"/>
</dbReference>
<dbReference type="CDD" id="cd23159">
    <property type="entry name" value="Prefoldin_URI1"/>
    <property type="match status" value="1"/>
</dbReference>
<sequence length="344" mass="38207">MEDVKGTAMSIASLFPVEEAEKAVTRVKEVIAEKQKELDQLDHFISDNNNLLKLVQRLPDELSHDVMVPFGKAAFFPGRLIHTNEFLVLLGEGYYAERTSKQTVDMLHRRGKVLDSQVDSLKAVMVDLKAEASFFDSTATEAAEGLVEIREDYTEELPSERMSNLIDSPQLNLLDDPEEAEANINDDEEYARMMARLDELEREELAAEGVLESDDEEGTIPEIGSSRSRDYLDMVPKISVDHQPKDPPGRPEDRSLQNTKSNKALPGDQLPHSYYGESTVPVNKATEPSSRTRANSSMAFTGSIVEHTHGLQPIPLSKSSTSSLSTESAPSKPVSRFKMQKGGR</sequence>
<name>A0A7J6XG88_THATH</name>
<evidence type="ECO:0000256" key="2">
    <source>
        <dbReference type="ARBA" id="ARBA00023242"/>
    </source>
</evidence>
<feature type="compositionally biased region" description="Low complexity" evidence="4">
    <location>
        <begin position="315"/>
        <end position="332"/>
    </location>
</feature>
<dbReference type="InterPro" id="IPR004127">
    <property type="entry name" value="Prefoldin_subunit_alpha"/>
</dbReference>
<reference evidence="5 6" key="1">
    <citation type="submission" date="2020-06" db="EMBL/GenBank/DDBJ databases">
        <title>Transcriptomic and genomic resources for Thalictrum thalictroides and T. hernandezii: Facilitating candidate gene discovery in an emerging model plant lineage.</title>
        <authorList>
            <person name="Arias T."/>
            <person name="Riano-Pachon D.M."/>
            <person name="Di Stilio V.S."/>
        </authorList>
    </citation>
    <scope>NUCLEOTIDE SEQUENCE [LARGE SCALE GENOMIC DNA]</scope>
    <source>
        <strain evidence="6">cv. WT478/WT964</strain>
        <tissue evidence="5">Leaves</tissue>
    </source>
</reference>
<dbReference type="GO" id="GO:0006457">
    <property type="term" value="P:protein folding"/>
    <property type="evidence" value="ECO:0007669"/>
    <property type="project" value="UniProtKB-ARBA"/>
</dbReference>
<dbReference type="Gene3D" id="1.10.287.370">
    <property type="match status" value="1"/>
</dbReference>
<protein>
    <submittedName>
        <fullName evidence="5">Unconventional prefoldin rpb5 interactor</fullName>
    </submittedName>
</protein>
<feature type="region of interest" description="Disordered" evidence="4">
    <location>
        <begin position="207"/>
        <end position="344"/>
    </location>
</feature>
<dbReference type="GO" id="GO:0003682">
    <property type="term" value="F:chromatin binding"/>
    <property type="evidence" value="ECO:0007669"/>
    <property type="project" value="TreeGrafter"/>
</dbReference>
<organism evidence="5 6">
    <name type="scientific">Thalictrum thalictroides</name>
    <name type="common">Rue-anemone</name>
    <name type="synonym">Anemone thalictroides</name>
    <dbReference type="NCBI Taxonomy" id="46969"/>
    <lineage>
        <taxon>Eukaryota</taxon>
        <taxon>Viridiplantae</taxon>
        <taxon>Streptophyta</taxon>
        <taxon>Embryophyta</taxon>
        <taxon>Tracheophyta</taxon>
        <taxon>Spermatophyta</taxon>
        <taxon>Magnoliopsida</taxon>
        <taxon>Ranunculales</taxon>
        <taxon>Ranunculaceae</taxon>
        <taxon>Thalictroideae</taxon>
        <taxon>Thalictrum</taxon>
    </lineage>
</organism>
<comment type="subcellular location">
    <subcellularLocation>
        <location evidence="1">Nucleus</location>
    </subcellularLocation>
</comment>
<gene>
    <name evidence="5" type="ORF">FRX31_002863</name>
</gene>
<feature type="compositionally biased region" description="Polar residues" evidence="4">
    <location>
        <begin position="286"/>
        <end position="300"/>
    </location>
</feature>
<dbReference type="Proteomes" id="UP000554482">
    <property type="component" value="Unassembled WGS sequence"/>
</dbReference>
<comment type="caution">
    <text evidence="5">The sequence shown here is derived from an EMBL/GenBank/DDBJ whole genome shotgun (WGS) entry which is preliminary data.</text>
</comment>
<dbReference type="OrthoDB" id="21413at2759"/>